<name>A0ABU7WDN6_9GAMM</name>
<evidence type="ECO:0000313" key="2">
    <source>
        <dbReference type="Proteomes" id="UP001358324"/>
    </source>
</evidence>
<proteinExistence type="predicted"/>
<reference evidence="1 2" key="1">
    <citation type="submission" date="2024-01" db="EMBL/GenBank/DDBJ databases">
        <title>Novel species of the genus Luteimonas isolated from rivers.</title>
        <authorList>
            <person name="Lu H."/>
        </authorList>
    </citation>
    <scope>NUCLEOTIDE SEQUENCE [LARGE SCALE GENOMIC DNA]</scope>
    <source>
        <strain evidence="1 2">SMYT11W</strain>
    </source>
</reference>
<sequence>MTPHENPSSNSGVDARAEALERWLILELGPVIKGANLRRLLGYSSAEAFRQAIHRKKLPIVLRRLPGQTSWCAATRDVAVWMAQAEASLATEAKPLSDIPSNPDKDTA</sequence>
<protein>
    <recommendedName>
        <fullName evidence="3">AlpA family phage regulatory protein</fullName>
    </recommendedName>
</protein>
<dbReference type="Proteomes" id="UP001358324">
    <property type="component" value="Unassembled WGS sequence"/>
</dbReference>
<accession>A0ABU7WDN6</accession>
<dbReference type="EMBL" id="JAZHBM010000002">
    <property type="protein sequence ID" value="MEF3082094.1"/>
    <property type="molecule type" value="Genomic_DNA"/>
</dbReference>
<evidence type="ECO:0008006" key="3">
    <source>
        <dbReference type="Google" id="ProtNLM"/>
    </source>
</evidence>
<keyword evidence="2" id="KW-1185">Reference proteome</keyword>
<dbReference type="RefSeq" id="WP_332077852.1">
    <property type="nucleotide sequence ID" value="NZ_JAZHBM010000002.1"/>
</dbReference>
<comment type="caution">
    <text evidence="1">The sequence shown here is derived from an EMBL/GenBank/DDBJ whole genome shotgun (WGS) entry which is preliminary data.</text>
</comment>
<organism evidence="1 2">
    <name type="scientific">Luteimonas flava</name>
    <dbReference type="NCBI Taxonomy" id="3115822"/>
    <lineage>
        <taxon>Bacteria</taxon>
        <taxon>Pseudomonadati</taxon>
        <taxon>Pseudomonadota</taxon>
        <taxon>Gammaproteobacteria</taxon>
        <taxon>Lysobacterales</taxon>
        <taxon>Lysobacteraceae</taxon>
        <taxon>Luteimonas</taxon>
    </lineage>
</organism>
<gene>
    <name evidence="1" type="ORF">V3391_07680</name>
</gene>
<evidence type="ECO:0000313" key="1">
    <source>
        <dbReference type="EMBL" id="MEF3082094.1"/>
    </source>
</evidence>